<protein>
    <submittedName>
        <fullName evidence="2">Uncharacterized protein</fullName>
    </submittedName>
</protein>
<organism evidence="2 3">
    <name type="scientific">Sphaerosporella brunnea</name>
    <dbReference type="NCBI Taxonomy" id="1250544"/>
    <lineage>
        <taxon>Eukaryota</taxon>
        <taxon>Fungi</taxon>
        <taxon>Dikarya</taxon>
        <taxon>Ascomycota</taxon>
        <taxon>Pezizomycotina</taxon>
        <taxon>Pezizomycetes</taxon>
        <taxon>Pezizales</taxon>
        <taxon>Pyronemataceae</taxon>
        <taxon>Sphaerosporella</taxon>
    </lineage>
</organism>
<evidence type="ECO:0000256" key="1">
    <source>
        <dbReference type="SAM" id="MobiDB-lite"/>
    </source>
</evidence>
<keyword evidence="3" id="KW-1185">Reference proteome</keyword>
<accession>A0A5J5EEZ2</accession>
<feature type="region of interest" description="Disordered" evidence="1">
    <location>
        <begin position="137"/>
        <end position="166"/>
    </location>
</feature>
<comment type="caution">
    <text evidence="2">The sequence shown here is derived from an EMBL/GenBank/DDBJ whole genome shotgun (WGS) entry which is preliminary data.</text>
</comment>
<name>A0A5J5EEZ2_9PEZI</name>
<dbReference type="Proteomes" id="UP000326924">
    <property type="component" value="Unassembled WGS sequence"/>
</dbReference>
<dbReference type="AlphaFoldDB" id="A0A5J5EEZ2"/>
<proteinExistence type="predicted"/>
<feature type="region of interest" description="Disordered" evidence="1">
    <location>
        <begin position="1"/>
        <end position="21"/>
    </location>
</feature>
<evidence type="ECO:0000313" key="3">
    <source>
        <dbReference type="Proteomes" id="UP000326924"/>
    </source>
</evidence>
<sequence length="166" mass="18306">MVTALPRNGEKPEPLSPAAARHGSLGLGRPYRYRYVRFLPPLLSLLLLRSVSLAQRWRRMAFRRGGLDASGWYHPAPAQITACSACNSCPTSPHSLRGMGCPKKFPQKRRFGATASSEGFSIFPFLRQEPRCILVAAFPESPPPDPPTHNTSHSDRSPPLLVPSYS</sequence>
<gene>
    <name evidence="2" type="ORF">FN846DRAFT_458246</name>
</gene>
<dbReference type="EMBL" id="VXIS01000381">
    <property type="protein sequence ID" value="KAA8893980.1"/>
    <property type="molecule type" value="Genomic_DNA"/>
</dbReference>
<dbReference type="InParanoid" id="A0A5J5EEZ2"/>
<reference evidence="2 3" key="1">
    <citation type="submission" date="2019-09" db="EMBL/GenBank/DDBJ databases">
        <title>Draft genome of the ectomycorrhizal ascomycete Sphaerosporella brunnea.</title>
        <authorList>
            <consortium name="DOE Joint Genome Institute"/>
            <person name="Benucci G.M."/>
            <person name="Marozzi G."/>
            <person name="Antonielli L."/>
            <person name="Sanchez S."/>
            <person name="Marco P."/>
            <person name="Wang X."/>
            <person name="Falini L.B."/>
            <person name="Barry K."/>
            <person name="Haridas S."/>
            <person name="Lipzen A."/>
            <person name="Labutti K."/>
            <person name="Grigoriev I.V."/>
            <person name="Murat C."/>
            <person name="Martin F."/>
            <person name="Albertini E."/>
            <person name="Donnini D."/>
            <person name="Bonito G."/>
        </authorList>
    </citation>
    <scope>NUCLEOTIDE SEQUENCE [LARGE SCALE GENOMIC DNA]</scope>
    <source>
        <strain evidence="2 3">Sb_GMNB300</strain>
    </source>
</reference>
<evidence type="ECO:0000313" key="2">
    <source>
        <dbReference type="EMBL" id="KAA8893980.1"/>
    </source>
</evidence>